<evidence type="ECO:0000256" key="1">
    <source>
        <dbReference type="SAM" id="Phobius"/>
    </source>
</evidence>
<dbReference type="OrthoDB" id="2758490at2759"/>
<feature type="transmembrane region" description="Helical" evidence="1">
    <location>
        <begin position="16"/>
        <end position="34"/>
    </location>
</feature>
<dbReference type="AlphaFoldDB" id="A0A2G8RP62"/>
<evidence type="ECO:0000313" key="3">
    <source>
        <dbReference type="Proteomes" id="UP000230002"/>
    </source>
</evidence>
<sequence length="139" mass="15272">MSETACAFYYLDNRSIYFMVLTGMNVLMMILSRIQDQSGPSLENVASIMINPMTAVLIAHFLFDLRRSDRTANVPSSPSAIPSLNIAGDIQEDHGTLPAFIASMGSRLDTGLHFVDVLDAEEDMAPRHPPNERLSPEGC</sequence>
<dbReference type="EMBL" id="AYKW01000068">
    <property type="protein sequence ID" value="PIL23300.1"/>
    <property type="molecule type" value="Genomic_DNA"/>
</dbReference>
<protein>
    <submittedName>
        <fullName evidence="2">Uncharacterized protein</fullName>
    </submittedName>
</protein>
<proteinExistence type="predicted"/>
<feature type="transmembrane region" description="Helical" evidence="1">
    <location>
        <begin position="46"/>
        <end position="63"/>
    </location>
</feature>
<evidence type="ECO:0000313" key="2">
    <source>
        <dbReference type="EMBL" id="PIL23300.1"/>
    </source>
</evidence>
<keyword evidence="1" id="KW-0472">Membrane</keyword>
<comment type="caution">
    <text evidence="2">The sequence shown here is derived from an EMBL/GenBank/DDBJ whole genome shotgun (WGS) entry which is preliminary data.</text>
</comment>
<keyword evidence="1" id="KW-1133">Transmembrane helix</keyword>
<organism evidence="2 3">
    <name type="scientific">Ganoderma sinense ZZ0214-1</name>
    <dbReference type="NCBI Taxonomy" id="1077348"/>
    <lineage>
        <taxon>Eukaryota</taxon>
        <taxon>Fungi</taxon>
        <taxon>Dikarya</taxon>
        <taxon>Basidiomycota</taxon>
        <taxon>Agaricomycotina</taxon>
        <taxon>Agaricomycetes</taxon>
        <taxon>Polyporales</taxon>
        <taxon>Polyporaceae</taxon>
        <taxon>Ganoderma</taxon>
    </lineage>
</organism>
<accession>A0A2G8RP62</accession>
<keyword evidence="1" id="KW-0812">Transmembrane</keyword>
<reference evidence="2 3" key="1">
    <citation type="journal article" date="2015" name="Sci. Rep.">
        <title>Chromosome-level genome map provides insights into diverse defense mechanisms in the medicinal fungus Ganoderma sinense.</title>
        <authorList>
            <person name="Zhu Y."/>
            <person name="Xu J."/>
            <person name="Sun C."/>
            <person name="Zhou S."/>
            <person name="Xu H."/>
            <person name="Nelson D.R."/>
            <person name="Qian J."/>
            <person name="Song J."/>
            <person name="Luo H."/>
            <person name="Xiang L."/>
            <person name="Li Y."/>
            <person name="Xu Z."/>
            <person name="Ji A."/>
            <person name="Wang L."/>
            <person name="Lu S."/>
            <person name="Hayward A."/>
            <person name="Sun W."/>
            <person name="Li X."/>
            <person name="Schwartz D.C."/>
            <person name="Wang Y."/>
            <person name="Chen S."/>
        </authorList>
    </citation>
    <scope>NUCLEOTIDE SEQUENCE [LARGE SCALE GENOMIC DNA]</scope>
    <source>
        <strain evidence="2 3">ZZ0214-1</strain>
    </source>
</reference>
<gene>
    <name evidence="2" type="ORF">GSI_14610</name>
</gene>
<name>A0A2G8RP62_9APHY</name>
<keyword evidence="3" id="KW-1185">Reference proteome</keyword>
<dbReference type="Proteomes" id="UP000230002">
    <property type="component" value="Unassembled WGS sequence"/>
</dbReference>